<evidence type="ECO:0000256" key="4">
    <source>
        <dbReference type="ARBA" id="ARBA00022502"/>
    </source>
</evidence>
<evidence type="ECO:0000256" key="1">
    <source>
        <dbReference type="ARBA" id="ARBA00004477"/>
    </source>
</evidence>
<feature type="transmembrane region" description="Helical" evidence="10">
    <location>
        <begin position="88"/>
        <end position="108"/>
    </location>
</feature>
<evidence type="ECO:0000256" key="9">
    <source>
        <dbReference type="SAM" id="Coils"/>
    </source>
</evidence>
<dbReference type="GO" id="GO:0042765">
    <property type="term" value="C:GPI-anchor transamidase complex"/>
    <property type="evidence" value="ECO:0007669"/>
    <property type="project" value="InterPro"/>
</dbReference>
<reference evidence="11" key="1">
    <citation type="submission" date="2023-08" db="EMBL/GenBank/DDBJ databases">
        <title>Draft sequence of the Babesia gibsoni genome.</title>
        <authorList>
            <person name="Yamagishi J.Y."/>
            <person name="Xuan X.X."/>
        </authorList>
    </citation>
    <scope>NUCLEOTIDE SEQUENCE</scope>
    <source>
        <strain evidence="11">Azabu</strain>
    </source>
</reference>
<evidence type="ECO:0000256" key="6">
    <source>
        <dbReference type="ARBA" id="ARBA00022824"/>
    </source>
</evidence>
<keyword evidence="12" id="KW-1185">Reference proteome</keyword>
<dbReference type="Pfam" id="PF06728">
    <property type="entry name" value="PIG-U"/>
    <property type="match status" value="1"/>
</dbReference>
<evidence type="ECO:0000256" key="5">
    <source>
        <dbReference type="ARBA" id="ARBA00022692"/>
    </source>
</evidence>
<dbReference type="Proteomes" id="UP001230268">
    <property type="component" value="Unassembled WGS sequence"/>
</dbReference>
<comment type="subcellular location">
    <subcellularLocation>
        <location evidence="1">Endoplasmic reticulum membrane</location>
        <topology evidence="1">Multi-pass membrane protein</topology>
    </subcellularLocation>
</comment>
<accession>A0AAD8UWJ5</accession>
<protein>
    <recommendedName>
        <fullName evidence="13">GPI transamidase subunit PIG-U</fullName>
    </recommendedName>
</protein>
<evidence type="ECO:0000313" key="11">
    <source>
        <dbReference type="EMBL" id="KAK1445004.1"/>
    </source>
</evidence>
<gene>
    <name evidence="11" type="ORF">BgAZ_109100</name>
</gene>
<sequence>MTRESRDVLEYMSHVTIMRLHWFEGYKPFFFPLAWFLKQLCPSIPPQLVVKVSILLLDIVTAVIWYRIARRISYFRLSKNNKGFAAKWVARPTFLASIYLLNPFAIMYNEACNSDGARYFWVTFAMYTAIKQYADYELNILLYAVFQFATIMMVQNATFKMIAVVLPLCYVVVFNRLRLTNNIAISMRQLGHILWYIIPHVVTTVSLFFAYNIATDVFSVYRTMEMDYAARGKGIDYSLFWYLQRVLPDVFEVGNVFKSHAIIFLFPFPLMLVLRHRPLEYLFTMVNIAIIQQPGLTVLGVWYVICVLAIQYPLLDRTLGFTKLVIVMLMCEILTFFAYAAWAGFNIANPNFYFFPHLLIFFIMCIILEDYSTITFVMATREEIEERKMKLEMEERMKKQKCCCHHGH</sequence>
<keyword evidence="9" id="KW-0175">Coiled coil</keyword>
<evidence type="ECO:0000313" key="12">
    <source>
        <dbReference type="Proteomes" id="UP001230268"/>
    </source>
</evidence>
<dbReference type="EMBL" id="JAVEPI010000001">
    <property type="protein sequence ID" value="KAK1445004.1"/>
    <property type="molecule type" value="Genomic_DNA"/>
</dbReference>
<feature type="coiled-coil region" evidence="9">
    <location>
        <begin position="374"/>
        <end position="401"/>
    </location>
</feature>
<feature type="transmembrane region" description="Helical" evidence="10">
    <location>
        <begin position="140"/>
        <end position="173"/>
    </location>
</feature>
<dbReference type="GO" id="GO:0016255">
    <property type="term" value="P:attachment of GPI anchor to protein"/>
    <property type="evidence" value="ECO:0007669"/>
    <property type="project" value="InterPro"/>
</dbReference>
<evidence type="ECO:0000256" key="10">
    <source>
        <dbReference type="SAM" id="Phobius"/>
    </source>
</evidence>
<evidence type="ECO:0008006" key="13">
    <source>
        <dbReference type="Google" id="ProtNLM"/>
    </source>
</evidence>
<feature type="transmembrane region" description="Helical" evidence="10">
    <location>
        <begin position="321"/>
        <end position="342"/>
    </location>
</feature>
<evidence type="ECO:0000256" key="3">
    <source>
        <dbReference type="ARBA" id="ARBA00010026"/>
    </source>
</evidence>
<comment type="caution">
    <text evidence="11">The sequence shown here is derived from an EMBL/GenBank/DDBJ whole genome shotgun (WGS) entry which is preliminary data.</text>
</comment>
<comment type="similarity">
    <text evidence="3">Belongs to the PIGU family.</text>
</comment>
<feature type="transmembrane region" description="Helical" evidence="10">
    <location>
        <begin position="354"/>
        <end position="379"/>
    </location>
</feature>
<dbReference type="PANTHER" id="PTHR13121">
    <property type="entry name" value="GPI TRANSAMIDASE COMPONENT PIG-U"/>
    <property type="match status" value="1"/>
</dbReference>
<dbReference type="PANTHER" id="PTHR13121:SF0">
    <property type="entry name" value="PHOSPHATIDYLINOSITOL GLYCAN ANCHOR BIOSYNTHESIS CLASS U PROTEIN"/>
    <property type="match status" value="1"/>
</dbReference>
<keyword evidence="5 10" id="KW-0812">Transmembrane</keyword>
<keyword evidence="8 10" id="KW-0472">Membrane</keyword>
<feature type="transmembrane region" description="Helical" evidence="10">
    <location>
        <begin position="193"/>
        <end position="214"/>
    </location>
</feature>
<organism evidence="11 12">
    <name type="scientific">Babesia gibsoni</name>
    <dbReference type="NCBI Taxonomy" id="33632"/>
    <lineage>
        <taxon>Eukaryota</taxon>
        <taxon>Sar</taxon>
        <taxon>Alveolata</taxon>
        <taxon>Apicomplexa</taxon>
        <taxon>Aconoidasida</taxon>
        <taxon>Piroplasmida</taxon>
        <taxon>Babesiidae</taxon>
        <taxon>Babesia</taxon>
    </lineage>
</organism>
<evidence type="ECO:0000256" key="8">
    <source>
        <dbReference type="ARBA" id="ARBA00023136"/>
    </source>
</evidence>
<comment type="pathway">
    <text evidence="2">Glycolipid biosynthesis; glycosylphosphatidylinositol-anchor biosynthesis.</text>
</comment>
<dbReference type="AlphaFoldDB" id="A0AAD8UWJ5"/>
<keyword evidence="6" id="KW-0256">Endoplasmic reticulum</keyword>
<feature type="transmembrane region" description="Helical" evidence="10">
    <location>
        <begin position="49"/>
        <end position="68"/>
    </location>
</feature>
<evidence type="ECO:0000256" key="2">
    <source>
        <dbReference type="ARBA" id="ARBA00004687"/>
    </source>
</evidence>
<dbReference type="InterPro" id="IPR009600">
    <property type="entry name" value="PIG-U"/>
</dbReference>
<dbReference type="GO" id="GO:0006506">
    <property type="term" value="P:GPI anchor biosynthetic process"/>
    <property type="evidence" value="ECO:0007669"/>
    <property type="project" value="UniProtKB-KW"/>
</dbReference>
<evidence type="ECO:0000256" key="7">
    <source>
        <dbReference type="ARBA" id="ARBA00022989"/>
    </source>
</evidence>
<keyword evidence="4" id="KW-0337">GPI-anchor biosynthesis</keyword>
<name>A0AAD8UWJ5_BABGI</name>
<feature type="transmembrane region" description="Helical" evidence="10">
    <location>
        <begin position="20"/>
        <end position="37"/>
    </location>
</feature>
<keyword evidence="7 10" id="KW-1133">Transmembrane helix</keyword>
<proteinExistence type="inferred from homology"/>
<feature type="transmembrane region" description="Helical" evidence="10">
    <location>
        <begin position="295"/>
        <end position="315"/>
    </location>
</feature>